<protein>
    <submittedName>
        <fullName evidence="2">Uncharacterized protein</fullName>
    </submittedName>
</protein>
<dbReference type="GO" id="GO:0000329">
    <property type="term" value="C:fungal-type vacuole membrane"/>
    <property type="evidence" value="ECO:0007669"/>
    <property type="project" value="InterPro"/>
</dbReference>
<accession>R4XCB3</accession>
<evidence type="ECO:0000256" key="1">
    <source>
        <dbReference type="SAM" id="Phobius"/>
    </source>
</evidence>
<gene>
    <name evidence="2" type="ORF">TAPDE_003685</name>
</gene>
<dbReference type="VEuPathDB" id="FungiDB:TAPDE_003685"/>
<dbReference type="PANTHER" id="PTHR35895">
    <property type="entry name" value="CHROMOSOME 16, WHOLE GENOME SHOTGUN SEQUENCE"/>
    <property type="match status" value="1"/>
</dbReference>
<dbReference type="AlphaFoldDB" id="R4XCB3"/>
<name>R4XCB3_TAPDE</name>
<keyword evidence="3" id="KW-1185">Reference proteome</keyword>
<feature type="transmembrane region" description="Helical" evidence="1">
    <location>
        <begin position="165"/>
        <end position="184"/>
    </location>
</feature>
<sequence>MLNSLILYIPWRRKGPNIPLPESNILTQTSCNTTDAPAFNTKISDSFNDRRVSDEIDARLARDLTIALTVGHHEEVETDSTSPLSAFFDYPRPRPSHANGHSNLPIRLMDTADMVKYLAEQRHLTSIADIRKGSQSTIDTQQSNPTLVSQAVVPQKTMRWRRLRIAILVTFGCILTLALAYGIFQMSFHGFAQSTVNQAYIEWQYLRFDQLTPDSFHFTAYGTLNNIAFEGILHAADYDIIDSRDNQGIIGKVSLPSINFGKVTGTTFNLQQSVVIAQQRAPAALFHNIVNDTARFSLRGSANLSWKKVSTIVQLKSLPTFSASVLDHVHVQQNNTFQLTTSVDKESIEFTSNIAVQNTGSISLGMGQVNYFLLFDRQENITARSTNTTMHIGDNNWAIEARFRRYSSESNVSHSSGLLSSLLSQNRPSVRMMPRCSSIDGQTLSYITPLAQALESEVVFSNPALHTASSLQVNEMVLITLAQTRMTYDFSITARVVLPYEIEHNMTGVKIEKMDMKTTTNRVVASLQSASRLRSVRLEDAVDGKDGSRLFDTTGPVVLDLYDRNAWANALTLQETGTQESLMRVV</sequence>
<comment type="caution">
    <text evidence="2">The sequence shown here is derived from an EMBL/GenBank/DDBJ whole genome shotgun (WGS) entry which is preliminary data.</text>
</comment>
<dbReference type="Proteomes" id="UP000013776">
    <property type="component" value="Unassembled WGS sequence"/>
</dbReference>
<dbReference type="InterPro" id="IPR046368">
    <property type="entry name" value="Tag1"/>
</dbReference>
<keyword evidence="1" id="KW-1133">Transmembrane helix</keyword>
<keyword evidence="1" id="KW-0812">Transmembrane</keyword>
<evidence type="ECO:0000313" key="3">
    <source>
        <dbReference type="Proteomes" id="UP000013776"/>
    </source>
</evidence>
<keyword evidence="1" id="KW-0472">Membrane</keyword>
<dbReference type="EMBL" id="CAHR02000149">
    <property type="protein sequence ID" value="CCG83461.1"/>
    <property type="molecule type" value="Genomic_DNA"/>
</dbReference>
<evidence type="ECO:0000313" key="2">
    <source>
        <dbReference type="EMBL" id="CCG83461.1"/>
    </source>
</evidence>
<dbReference type="PANTHER" id="PTHR35895:SF1">
    <property type="entry name" value="LIPID-BINDING SERUM GLYCOPROTEIN C-TERMINAL DOMAIN-CONTAINING PROTEIN"/>
    <property type="match status" value="1"/>
</dbReference>
<reference evidence="2 3" key="1">
    <citation type="journal article" date="2013" name="MBio">
        <title>Genome sequencing of the plant pathogen Taphrina deformans, the causal agent of peach leaf curl.</title>
        <authorList>
            <person name="Cisse O.H."/>
            <person name="Almeida J.M.G.C.F."/>
            <person name="Fonseca A."/>
            <person name="Kumar A.A."/>
            <person name="Salojaervi J."/>
            <person name="Overmyer K."/>
            <person name="Hauser P.M."/>
            <person name="Pagni M."/>
        </authorList>
    </citation>
    <scope>NUCLEOTIDE SEQUENCE [LARGE SCALE GENOMIC DNA]</scope>
    <source>
        <strain evidence="3">PYCC 5710 / ATCC 11124 / CBS 356.35 / IMI 108563 / JCM 9778 / NBRC 8474</strain>
    </source>
</reference>
<proteinExistence type="predicted"/>
<organism evidence="2 3">
    <name type="scientific">Taphrina deformans (strain PYCC 5710 / ATCC 11124 / CBS 356.35 / IMI 108563 / JCM 9778 / NBRC 8474)</name>
    <name type="common">Peach leaf curl fungus</name>
    <name type="synonym">Lalaria deformans</name>
    <dbReference type="NCBI Taxonomy" id="1097556"/>
    <lineage>
        <taxon>Eukaryota</taxon>
        <taxon>Fungi</taxon>
        <taxon>Dikarya</taxon>
        <taxon>Ascomycota</taxon>
        <taxon>Taphrinomycotina</taxon>
        <taxon>Taphrinomycetes</taxon>
        <taxon>Taphrinales</taxon>
        <taxon>Taphrinaceae</taxon>
        <taxon>Taphrina</taxon>
    </lineage>
</organism>